<proteinExistence type="predicted"/>
<feature type="transmembrane region" description="Helical" evidence="1">
    <location>
        <begin position="20"/>
        <end position="38"/>
    </location>
</feature>
<dbReference type="RefSeq" id="WP_117680258.1">
    <property type="nucleotide sequence ID" value="NZ_JAQCWE010000005.1"/>
</dbReference>
<evidence type="ECO:0000313" key="3">
    <source>
        <dbReference type="Proteomes" id="UP000260943"/>
    </source>
</evidence>
<comment type="caution">
    <text evidence="2">The sequence shown here is derived from an EMBL/GenBank/DDBJ whole genome shotgun (WGS) entry which is preliminary data.</text>
</comment>
<feature type="transmembrane region" description="Helical" evidence="1">
    <location>
        <begin position="128"/>
        <end position="149"/>
    </location>
</feature>
<dbReference type="PROSITE" id="PS51257">
    <property type="entry name" value="PROKAR_LIPOPROTEIN"/>
    <property type="match status" value="1"/>
</dbReference>
<protein>
    <recommendedName>
        <fullName evidence="4">DUF308 domain-containing protein</fullName>
    </recommendedName>
</protein>
<feature type="transmembrane region" description="Helical" evidence="1">
    <location>
        <begin position="82"/>
        <end position="108"/>
    </location>
</feature>
<organism evidence="2 3">
    <name type="scientific">Collinsella tanakaei</name>
    <dbReference type="NCBI Taxonomy" id="626935"/>
    <lineage>
        <taxon>Bacteria</taxon>
        <taxon>Bacillati</taxon>
        <taxon>Actinomycetota</taxon>
        <taxon>Coriobacteriia</taxon>
        <taxon>Coriobacteriales</taxon>
        <taxon>Coriobacteriaceae</taxon>
        <taxon>Collinsella</taxon>
    </lineage>
</organism>
<evidence type="ECO:0008006" key="4">
    <source>
        <dbReference type="Google" id="ProtNLM"/>
    </source>
</evidence>
<keyword evidence="1" id="KW-1133">Transmembrane helix</keyword>
<accession>A0A3E4QP50</accession>
<dbReference type="AlphaFoldDB" id="A0A3E4QP50"/>
<evidence type="ECO:0000256" key="1">
    <source>
        <dbReference type="SAM" id="Phobius"/>
    </source>
</evidence>
<evidence type="ECO:0000313" key="2">
    <source>
        <dbReference type="EMBL" id="RGL07566.1"/>
    </source>
</evidence>
<keyword evidence="1" id="KW-0472">Membrane</keyword>
<dbReference type="Proteomes" id="UP000260943">
    <property type="component" value="Unassembled WGS sequence"/>
</dbReference>
<gene>
    <name evidence="2" type="ORF">DXC81_10005</name>
</gene>
<keyword evidence="1" id="KW-0812">Transmembrane</keyword>
<sequence length="186" mass="19463">MARIDSVSEIKQQPTPGKAAIIASLLFPFIGIACILAPEGIMNFLPYLLGGLMLVVGAADLITDLTDPNKKAGSISQGSDVVMIVVGGMLLVKGTALLTLVGVVWGFIGLSKAAGEIDETFHAIRARAPFALLALSSAIEVVLGTLLIASPLENIEHHVLLLGIELILHPFTIHSDNGRTHLSAEA</sequence>
<dbReference type="InterPro" id="IPR005325">
    <property type="entry name" value="DUF308_memb"/>
</dbReference>
<dbReference type="EMBL" id="QSRJ01000014">
    <property type="protein sequence ID" value="RGL07566.1"/>
    <property type="molecule type" value="Genomic_DNA"/>
</dbReference>
<feature type="transmembrane region" description="Helical" evidence="1">
    <location>
        <begin position="44"/>
        <end position="62"/>
    </location>
</feature>
<dbReference type="Pfam" id="PF03729">
    <property type="entry name" value="DUF308"/>
    <property type="match status" value="1"/>
</dbReference>
<name>A0A3E4QP50_9ACTN</name>
<reference evidence="2 3" key="1">
    <citation type="submission" date="2018-08" db="EMBL/GenBank/DDBJ databases">
        <title>A genome reference for cultivated species of the human gut microbiota.</title>
        <authorList>
            <person name="Zou Y."/>
            <person name="Xue W."/>
            <person name="Luo G."/>
        </authorList>
    </citation>
    <scope>NUCLEOTIDE SEQUENCE [LARGE SCALE GENOMIC DNA]</scope>
    <source>
        <strain evidence="2 3">TF08-14</strain>
    </source>
</reference>